<sequence length="413" mass="47234">MTNNENYTEEQIEQEFKKDTIKFPIFDKNRQHIEYNSPNPGQLMNESPPSLFVKVLLFPLTIFLKALQSCIMISLAAVELLEAVPSFCVDVVFDRGFASTQSNMKRSAHLLYASVRNLVPVTKLDECVADFIGKPEERCSKFISKRRESTAQEIYEHIGGKSPILENTKAQADALELKLNENGNHVYKIFICMRYWHPFADEVVKSVKQFDPDEIILLPLYPQYSTTTTLSSIENWQKNAKLECNTKTIHHYYDNEDFIEAHVNLTSKYYKLASKIGKPRVLFSAHSLPLSIIKKGDPYASQIEKTVKLIVKKLNIEDLDWGICYQSKVGPVKWLEPSTESELSRAKDDNIPVVLSPISFVSEHSETLVELDIEYKAIIKDGYYFRVPTLSTDLLFIKCLADLCLDHSQSTDL</sequence>
<dbReference type="EMBL" id="CAKXAJ010026455">
    <property type="protein sequence ID" value="CAH2268602.1"/>
    <property type="molecule type" value="Genomic_DNA"/>
</dbReference>
<evidence type="ECO:0000256" key="1">
    <source>
        <dbReference type="ARBA" id="ARBA00004943"/>
    </source>
</evidence>
<evidence type="ECO:0000256" key="6">
    <source>
        <dbReference type="ARBA" id="ARBA00023244"/>
    </source>
</evidence>
<evidence type="ECO:0000256" key="2">
    <source>
        <dbReference type="ARBA" id="ARBA00007718"/>
    </source>
</evidence>
<dbReference type="EC" id="4.98.1.1" evidence="8"/>
<dbReference type="CDD" id="cd03411">
    <property type="entry name" value="Ferrochelatase_N"/>
    <property type="match status" value="1"/>
</dbReference>
<dbReference type="PANTHER" id="PTHR11108:SF1">
    <property type="entry name" value="FERROCHELATASE, MITOCHONDRIAL"/>
    <property type="match status" value="1"/>
</dbReference>
<name>A0A8S4SPT2_9NEOP</name>
<gene>
    <name evidence="9" type="primary">jg8608</name>
    <name evidence="9" type="ORF">PAEG_LOCUS26933</name>
</gene>
<dbReference type="GO" id="GO:0004325">
    <property type="term" value="F:ferrochelatase activity"/>
    <property type="evidence" value="ECO:0007669"/>
    <property type="project" value="UniProtKB-UniRule"/>
</dbReference>
<comment type="pathway">
    <text evidence="1 8">Porphyrin-containing compound metabolism; protoheme biosynthesis; protoheme from protoporphyrin-IX: step 1/1.</text>
</comment>
<keyword evidence="8" id="KW-0496">Mitochondrion</keyword>
<evidence type="ECO:0000313" key="10">
    <source>
        <dbReference type="Proteomes" id="UP000838756"/>
    </source>
</evidence>
<keyword evidence="4 8" id="KW-0350">Heme biosynthesis</keyword>
<dbReference type="Proteomes" id="UP000838756">
    <property type="component" value="Unassembled WGS sequence"/>
</dbReference>
<comment type="similarity">
    <text evidence="2 8">Belongs to the ferrochelatase family.</text>
</comment>
<dbReference type="InterPro" id="IPR001015">
    <property type="entry name" value="Ferrochelatase"/>
</dbReference>
<dbReference type="OrthoDB" id="1323at2759"/>
<keyword evidence="5 8" id="KW-0456">Lyase</keyword>
<dbReference type="PROSITE" id="PS00534">
    <property type="entry name" value="FERROCHELATASE"/>
    <property type="match status" value="1"/>
</dbReference>
<evidence type="ECO:0000313" key="9">
    <source>
        <dbReference type="EMBL" id="CAH2268602.1"/>
    </source>
</evidence>
<accession>A0A8S4SPT2</accession>
<dbReference type="InterPro" id="IPR019772">
    <property type="entry name" value="Ferrochelatase_AS"/>
</dbReference>
<reference evidence="9" key="1">
    <citation type="submission" date="2022-03" db="EMBL/GenBank/DDBJ databases">
        <authorList>
            <person name="Lindestad O."/>
        </authorList>
    </citation>
    <scope>NUCLEOTIDE SEQUENCE</scope>
</reference>
<dbReference type="GO" id="GO:0005743">
    <property type="term" value="C:mitochondrial inner membrane"/>
    <property type="evidence" value="ECO:0007669"/>
    <property type="project" value="UniProtKB-SubCell"/>
</dbReference>
<dbReference type="GO" id="GO:0006783">
    <property type="term" value="P:heme biosynthetic process"/>
    <property type="evidence" value="ECO:0007669"/>
    <property type="project" value="UniProtKB-UniRule"/>
</dbReference>
<keyword evidence="3 8" id="KW-0408">Iron</keyword>
<dbReference type="NCBIfam" id="TIGR00109">
    <property type="entry name" value="hemH"/>
    <property type="match status" value="1"/>
</dbReference>
<comment type="subcellular location">
    <subcellularLocation>
        <location evidence="8">Mitochondrion inner membrane</location>
    </subcellularLocation>
</comment>
<comment type="caution">
    <text evidence="9">The sequence shown here is derived from an EMBL/GenBank/DDBJ whole genome shotgun (WGS) entry which is preliminary data.</text>
</comment>
<comment type="function">
    <text evidence="8">Catalyzes the ferrous insertion into protoporphyrin IX.</text>
</comment>
<evidence type="ECO:0000256" key="7">
    <source>
        <dbReference type="ARBA" id="ARBA00049915"/>
    </source>
</evidence>
<dbReference type="PANTHER" id="PTHR11108">
    <property type="entry name" value="FERROCHELATASE"/>
    <property type="match status" value="1"/>
</dbReference>
<dbReference type="InterPro" id="IPR033644">
    <property type="entry name" value="Ferrochelatase_C"/>
</dbReference>
<evidence type="ECO:0000256" key="3">
    <source>
        <dbReference type="ARBA" id="ARBA00023004"/>
    </source>
</evidence>
<dbReference type="Pfam" id="PF00762">
    <property type="entry name" value="Ferrochelatase"/>
    <property type="match status" value="1"/>
</dbReference>
<keyword evidence="6 8" id="KW-0627">Porphyrin biosynthesis</keyword>
<proteinExistence type="inferred from homology"/>
<organism evidence="9 10">
    <name type="scientific">Pararge aegeria aegeria</name>
    <dbReference type="NCBI Taxonomy" id="348720"/>
    <lineage>
        <taxon>Eukaryota</taxon>
        <taxon>Metazoa</taxon>
        <taxon>Ecdysozoa</taxon>
        <taxon>Arthropoda</taxon>
        <taxon>Hexapoda</taxon>
        <taxon>Insecta</taxon>
        <taxon>Pterygota</taxon>
        <taxon>Neoptera</taxon>
        <taxon>Endopterygota</taxon>
        <taxon>Lepidoptera</taxon>
        <taxon>Glossata</taxon>
        <taxon>Ditrysia</taxon>
        <taxon>Papilionoidea</taxon>
        <taxon>Nymphalidae</taxon>
        <taxon>Satyrinae</taxon>
        <taxon>Satyrini</taxon>
        <taxon>Parargina</taxon>
        <taxon>Pararge</taxon>
    </lineage>
</organism>
<dbReference type="CDD" id="cd00419">
    <property type="entry name" value="Ferrochelatase_C"/>
    <property type="match status" value="1"/>
</dbReference>
<protein>
    <recommendedName>
        <fullName evidence="8">Ferrochelatase</fullName>
        <ecNumber evidence="8">4.98.1.1</ecNumber>
    </recommendedName>
</protein>
<dbReference type="InterPro" id="IPR033659">
    <property type="entry name" value="Ferrochelatase_N"/>
</dbReference>
<dbReference type="SUPFAM" id="SSF53800">
    <property type="entry name" value="Chelatase"/>
    <property type="match status" value="1"/>
</dbReference>
<dbReference type="Gene3D" id="3.40.50.1400">
    <property type="match status" value="2"/>
</dbReference>
<dbReference type="AlphaFoldDB" id="A0A8S4SPT2"/>
<dbReference type="HAMAP" id="MF_00323">
    <property type="entry name" value="Ferrochelatase"/>
    <property type="match status" value="1"/>
</dbReference>
<keyword evidence="8" id="KW-0999">Mitochondrion inner membrane</keyword>
<evidence type="ECO:0000256" key="4">
    <source>
        <dbReference type="ARBA" id="ARBA00023133"/>
    </source>
</evidence>
<keyword evidence="8" id="KW-0472">Membrane</keyword>
<evidence type="ECO:0000256" key="5">
    <source>
        <dbReference type="ARBA" id="ARBA00023239"/>
    </source>
</evidence>
<evidence type="ECO:0000256" key="8">
    <source>
        <dbReference type="RuleBase" id="RU000607"/>
    </source>
</evidence>
<comment type="catalytic activity">
    <reaction evidence="7">
        <text>heme b + 2 H(+) = protoporphyrin IX + Fe(2+)</text>
        <dbReference type="Rhea" id="RHEA:22584"/>
        <dbReference type="ChEBI" id="CHEBI:15378"/>
        <dbReference type="ChEBI" id="CHEBI:29033"/>
        <dbReference type="ChEBI" id="CHEBI:57306"/>
        <dbReference type="ChEBI" id="CHEBI:60344"/>
        <dbReference type="EC" id="4.98.1.1"/>
    </reaction>
    <physiologicalReaction direction="right-to-left" evidence="7">
        <dbReference type="Rhea" id="RHEA:22586"/>
    </physiologicalReaction>
</comment>
<keyword evidence="10" id="KW-1185">Reference proteome</keyword>